<comment type="caution">
    <text evidence="1">The sequence shown here is derived from an EMBL/GenBank/DDBJ whole genome shotgun (WGS) entry which is preliminary data.</text>
</comment>
<name>A0A109DM33_9LACO</name>
<protein>
    <submittedName>
        <fullName evidence="1">Immunity protein</fullName>
    </submittedName>
</protein>
<dbReference type="EMBL" id="LJGP01000001">
    <property type="protein sequence ID" value="KWU04974.1"/>
    <property type="molecule type" value="Genomic_DNA"/>
</dbReference>
<dbReference type="SUPFAM" id="SSF52833">
    <property type="entry name" value="Thioredoxin-like"/>
    <property type="match status" value="1"/>
</dbReference>
<dbReference type="Gene3D" id="3.40.30.10">
    <property type="entry name" value="Glutaredoxin"/>
    <property type="match status" value="1"/>
</dbReference>
<accession>A0A109DM33</accession>
<dbReference type="PATRIC" id="fig|47770.28.peg.52"/>
<evidence type="ECO:0000313" key="2">
    <source>
        <dbReference type="Proteomes" id="UP000067598"/>
    </source>
</evidence>
<dbReference type="Proteomes" id="UP000067598">
    <property type="component" value="Unassembled WGS sequence"/>
</dbReference>
<gene>
    <name evidence="1" type="ORF">AEL95_00240</name>
</gene>
<dbReference type="InterPro" id="IPR046698">
    <property type="entry name" value="PedC-like"/>
</dbReference>
<dbReference type="CDD" id="cd02947">
    <property type="entry name" value="TRX_family"/>
    <property type="match status" value="1"/>
</dbReference>
<dbReference type="RefSeq" id="WP_005726357.1">
    <property type="nucleotide sequence ID" value="NZ_CP033426.1"/>
</dbReference>
<organism evidence="1 2">
    <name type="scientific">Lactobacillus crispatus</name>
    <dbReference type="NCBI Taxonomy" id="47770"/>
    <lineage>
        <taxon>Bacteria</taxon>
        <taxon>Bacillati</taxon>
        <taxon>Bacillota</taxon>
        <taxon>Bacilli</taxon>
        <taxon>Lactobacillales</taxon>
        <taxon>Lactobacillaceae</taxon>
        <taxon>Lactobacillus</taxon>
    </lineage>
</organism>
<dbReference type="Pfam" id="PF20207">
    <property type="entry name" value="DUF6568"/>
    <property type="match status" value="1"/>
</dbReference>
<reference evidence="1 2" key="1">
    <citation type="journal article" date="2016" name="Microbiology (Mosc.)">
        <title>Comparison of Lactobacillus crispatus isolates from Lactobacillus-dominated vaginal microbiomes with isolates from microbiomes containing bacterial vaginosis-associated bacteria.</title>
        <authorList>
            <person name="Abdelmaksoud A.A."/>
            <person name="Koparde V.N."/>
            <person name="Sheth N.U."/>
            <person name="Serrano M.G."/>
            <person name="Glascock A.L."/>
            <person name="Fettweis J.M."/>
            <person name="Strauss Iii J.F."/>
            <person name="Buck G.A."/>
            <person name="Jefferson K.K."/>
        </authorList>
    </citation>
    <scope>NUCLEOTIDE SEQUENCE [LARGE SCALE GENOMIC DNA]</scope>
    <source>
        <strain evidence="1 2">VMC3</strain>
    </source>
</reference>
<sequence length="86" mass="9701">MYIGRPTCYYCRQYSATLNEFNNLIGGQLYYLNIDESKDNADYAFDNLEVPGTPTVMRIKNGEIANAWVGGGKTATELYDFLKNQG</sequence>
<dbReference type="InterPro" id="IPR036249">
    <property type="entry name" value="Thioredoxin-like_sf"/>
</dbReference>
<proteinExistence type="predicted"/>
<evidence type="ECO:0000313" key="1">
    <source>
        <dbReference type="EMBL" id="KWU04974.1"/>
    </source>
</evidence>
<dbReference type="AlphaFoldDB" id="A0A109DM33"/>